<feature type="domain" description="Major facilitator superfamily (MFS) profile" evidence="9">
    <location>
        <begin position="64"/>
        <end position="514"/>
    </location>
</feature>
<dbReference type="PANTHER" id="PTHR23511">
    <property type="entry name" value="SYNAPTIC VESICLE GLYCOPROTEIN 2"/>
    <property type="match status" value="1"/>
</dbReference>
<dbReference type="EMBL" id="SWFS01000273">
    <property type="protein sequence ID" value="KAA8911798.1"/>
    <property type="molecule type" value="Genomic_DNA"/>
</dbReference>
<dbReference type="Proteomes" id="UP000761534">
    <property type="component" value="Unassembled WGS sequence"/>
</dbReference>
<evidence type="ECO:0000256" key="6">
    <source>
        <dbReference type="ARBA" id="ARBA00023136"/>
    </source>
</evidence>
<dbReference type="SUPFAM" id="SSF103473">
    <property type="entry name" value="MFS general substrate transporter"/>
    <property type="match status" value="1"/>
</dbReference>
<feature type="transmembrane region" description="Helical" evidence="8">
    <location>
        <begin position="186"/>
        <end position="209"/>
    </location>
</feature>
<name>A0A642V309_9ASCO</name>
<dbReference type="Pfam" id="PF00083">
    <property type="entry name" value="Sugar_tr"/>
    <property type="match status" value="1"/>
</dbReference>
<keyword evidence="5 8" id="KW-1133">Transmembrane helix</keyword>
<feature type="transmembrane region" description="Helical" evidence="8">
    <location>
        <begin position="330"/>
        <end position="351"/>
    </location>
</feature>
<feature type="region of interest" description="Disordered" evidence="7">
    <location>
        <begin position="1"/>
        <end position="27"/>
    </location>
</feature>
<evidence type="ECO:0000256" key="7">
    <source>
        <dbReference type="SAM" id="MobiDB-lite"/>
    </source>
</evidence>
<feature type="transmembrane region" description="Helical" evidence="8">
    <location>
        <begin position="229"/>
        <end position="250"/>
    </location>
</feature>
<dbReference type="InterPro" id="IPR005828">
    <property type="entry name" value="MFS_sugar_transport-like"/>
</dbReference>
<dbReference type="OrthoDB" id="4139357at2759"/>
<comment type="similarity">
    <text evidence="2">Belongs to the major facilitator superfamily.</text>
</comment>
<organism evidence="10 11">
    <name type="scientific">Trichomonascus ciferrii</name>
    <dbReference type="NCBI Taxonomy" id="44093"/>
    <lineage>
        <taxon>Eukaryota</taxon>
        <taxon>Fungi</taxon>
        <taxon>Dikarya</taxon>
        <taxon>Ascomycota</taxon>
        <taxon>Saccharomycotina</taxon>
        <taxon>Dipodascomycetes</taxon>
        <taxon>Dipodascales</taxon>
        <taxon>Trichomonascaceae</taxon>
        <taxon>Trichomonascus</taxon>
        <taxon>Trichomonascus ciferrii complex</taxon>
    </lineage>
</organism>
<feature type="transmembrane region" description="Helical" evidence="8">
    <location>
        <begin position="490"/>
        <end position="511"/>
    </location>
</feature>
<evidence type="ECO:0000256" key="1">
    <source>
        <dbReference type="ARBA" id="ARBA00004141"/>
    </source>
</evidence>
<evidence type="ECO:0000256" key="8">
    <source>
        <dbReference type="SAM" id="Phobius"/>
    </source>
</evidence>
<reference evidence="10" key="1">
    <citation type="journal article" date="2019" name="G3 (Bethesda)">
        <title>Genome Assemblies of Two Rare Opportunistic Yeast Pathogens: Diutina rugosa (syn. Candida rugosa) and Trichomonascus ciferrii (syn. Candida ciferrii).</title>
        <authorList>
            <person name="Mixao V."/>
            <person name="Saus E."/>
            <person name="Hansen A.P."/>
            <person name="Lass-Florl C."/>
            <person name="Gabaldon T."/>
        </authorList>
    </citation>
    <scope>NUCLEOTIDE SEQUENCE</scope>
    <source>
        <strain evidence="10">CBS 4856</strain>
    </source>
</reference>
<proteinExistence type="inferred from homology"/>
<dbReference type="GO" id="GO:0022857">
    <property type="term" value="F:transmembrane transporter activity"/>
    <property type="evidence" value="ECO:0007669"/>
    <property type="project" value="InterPro"/>
</dbReference>
<dbReference type="VEuPathDB" id="FungiDB:TRICI_003713"/>
<evidence type="ECO:0000256" key="5">
    <source>
        <dbReference type="ARBA" id="ARBA00022989"/>
    </source>
</evidence>
<evidence type="ECO:0000256" key="2">
    <source>
        <dbReference type="ARBA" id="ARBA00008335"/>
    </source>
</evidence>
<feature type="transmembrane region" description="Helical" evidence="8">
    <location>
        <begin position="101"/>
        <end position="120"/>
    </location>
</feature>
<evidence type="ECO:0000313" key="11">
    <source>
        <dbReference type="Proteomes" id="UP000761534"/>
    </source>
</evidence>
<feature type="transmembrane region" description="Helical" evidence="8">
    <location>
        <begin position="151"/>
        <end position="177"/>
    </location>
</feature>
<keyword evidence="3" id="KW-0813">Transport</keyword>
<feature type="transmembrane region" description="Helical" evidence="8">
    <location>
        <begin position="371"/>
        <end position="395"/>
    </location>
</feature>
<keyword evidence="6 8" id="KW-0472">Membrane</keyword>
<accession>A0A642V309</accession>
<feature type="transmembrane region" description="Helical" evidence="8">
    <location>
        <begin position="62"/>
        <end position="81"/>
    </location>
</feature>
<dbReference type="FunFam" id="1.20.1250.20:FF:000171">
    <property type="entry name" value="MFS general substrate transporter"/>
    <property type="match status" value="1"/>
</dbReference>
<protein>
    <recommendedName>
        <fullName evidence="9">Major facilitator superfamily (MFS) profile domain-containing protein</fullName>
    </recommendedName>
</protein>
<comment type="subcellular location">
    <subcellularLocation>
        <location evidence="1">Membrane</location>
        <topology evidence="1">Multi-pass membrane protein</topology>
    </subcellularLocation>
</comment>
<sequence length="519" mass="57054">MVKTEDAANKQGPDEDQTEEHTFSASSSVNELYEDEFDSVYLAKSKVLSNAIQEIGMGKYQWILFVVAGFGWMADNLWPIVTSLIFPQVILEYPPPGGHGPYIQLAQNLGLLGGAVFWSFSSDIIGRRWAFNITFLITGLWGVVAGSSPNFASVCIFAAFWSFGVGGNLPVDSAIFLEVLPQSHQFLLTVMSIWWAFGQLLTNLIAWGLVGNYSCESADNCTRDNNMGWRYLLFTMGGISLLCFLARFAFFRLHESPKFYLSRGRDDLAVKTVHQIAHTNGKTSTLTLDQLESLNPPEEESHRGVHSLARDKLTEFNFNHIRAVFGTKKLAYSSSLVILVWAIIGVAFPLYNQFIPYFLKNNGAEEPTSTYITYRNTLIIAVLGVPGALLAGLLVELRTGRKGAIALSTVLTGVFLFLSTRAQTSNDQLGYNCAYNFTSNIMYGVLYAYTPEIFPAKIRGTAIGLASSANRVLGVFSPVIAMYANLDTPAPVYASGAMFIAAGLLTLLFPYESKGKASF</sequence>
<dbReference type="InterPro" id="IPR036259">
    <property type="entry name" value="MFS_trans_sf"/>
</dbReference>
<comment type="caution">
    <text evidence="10">The sequence shown here is derived from an EMBL/GenBank/DDBJ whole genome shotgun (WGS) entry which is preliminary data.</text>
</comment>
<dbReference type="CDD" id="cd17316">
    <property type="entry name" value="MFS_SV2_like"/>
    <property type="match status" value="1"/>
</dbReference>
<evidence type="ECO:0000256" key="3">
    <source>
        <dbReference type="ARBA" id="ARBA00022448"/>
    </source>
</evidence>
<evidence type="ECO:0000313" key="10">
    <source>
        <dbReference type="EMBL" id="KAA8911798.1"/>
    </source>
</evidence>
<dbReference type="InterPro" id="IPR020846">
    <property type="entry name" value="MFS_dom"/>
</dbReference>
<dbReference type="PANTHER" id="PTHR23511:SF12">
    <property type="entry name" value="TRANSPORTER, PUTATIVE (AFU_ORTHOLOGUE AFUA_7G01740)-RELATED"/>
    <property type="match status" value="1"/>
</dbReference>
<dbReference type="AlphaFoldDB" id="A0A642V309"/>
<dbReference type="Gene3D" id="1.20.1250.20">
    <property type="entry name" value="MFS general substrate transporter like domains"/>
    <property type="match status" value="1"/>
</dbReference>
<feature type="transmembrane region" description="Helical" evidence="8">
    <location>
        <begin position="404"/>
        <end position="423"/>
    </location>
</feature>
<gene>
    <name evidence="10" type="ORF">TRICI_003713</name>
</gene>
<dbReference type="PROSITE" id="PS50850">
    <property type="entry name" value="MFS"/>
    <property type="match status" value="1"/>
</dbReference>
<evidence type="ECO:0000259" key="9">
    <source>
        <dbReference type="PROSITE" id="PS50850"/>
    </source>
</evidence>
<evidence type="ECO:0000256" key="4">
    <source>
        <dbReference type="ARBA" id="ARBA00022692"/>
    </source>
</evidence>
<dbReference type="GO" id="GO:0016020">
    <property type="term" value="C:membrane"/>
    <property type="evidence" value="ECO:0007669"/>
    <property type="project" value="UniProtKB-SubCell"/>
</dbReference>
<feature type="transmembrane region" description="Helical" evidence="8">
    <location>
        <begin position="129"/>
        <end position="145"/>
    </location>
</feature>
<keyword evidence="4 8" id="KW-0812">Transmembrane</keyword>
<keyword evidence="11" id="KW-1185">Reference proteome</keyword>